<dbReference type="SMART" id="SM00355">
    <property type="entry name" value="ZnF_C2H2"/>
    <property type="match status" value="2"/>
</dbReference>
<proteinExistence type="inferred from homology"/>
<reference evidence="12 13" key="1">
    <citation type="journal article" date="2022" name="Nat. Ecol. Evol.">
        <title>A masculinizing supergene underlies an exaggerated male reproductive morph in a spider.</title>
        <authorList>
            <person name="Hendrickx F."/>
            <person name="De Corte Z."/>
            <person name="Sonet G."/>
            <person name="Van Belleghem S.M."/>
            <person name="Kostlbacher S."/>
            <person name="Vangestel C."/>
        </authorList>
    </citation>
    <scope>NUCLEOTIDE SEQUENCE [LARGE SCALE GENOMIC DNA]</scope>
    <source>
        <strain evidence="12">W744_W776</strain>
    </source>
</reference>
<dbReference type="Gene3D" id="3.30.160.60">
    <property type="entry name" value="Classic Zinc Finger"/>
    <property type="match status" value="2"/>
</dbReference>
<dbReference type="InterPro" id="IPR036236">
    <property type="entry name" value="Znf_C2H2_sf"/>
</dbReference>
<dbReference type="FunFam" id="3.30.160.60:FF:000130">
    <property type="entry name" value="Spalt-like transcription factor 4"/>
    <property type="match status" value="1"/>
</dbReference>
<evidence type="ECO:0000256" key="3">
    <source>
        <dbReference type="ARBA" id="ARBA00022737"/>
    </source>
</evidence>
<dbReference type="GO" id="GO:0008270">
    <property type="term" value="F:zinc ion binding"/>
    <property type="evidence" value="ECO:0007669"/>
    <property type="project" value="UniProtKB-KW"/>
</dbReference>
<keyword evidence="5" id="KW-0862">Zinc</keyword>
<gene>
    <name evidence="12" type="ORF">JTE90_007920</name>
</gene>
<evidence type="ECO:0000313" key="13">
    <source>
        <dbReference type="Proteomes" id="UP000827092"/>
    </source>
</evidence>
<dbReference type="PANTHER" id="PTHR23233">
    <property type="entry name" value="SAL-LIKE PROTEIN"/>
    <property type="match status" value="1"/>
</dbReference>
<dbReference type="Pfam" id="PF00096">
    <property type="entry name" value="zf-C2H2"/>
    <property type="match status" value="1"/>
</dbReference>
<comment type="similarity">
    <text evidence="9">Belongs to the sal C2H2-type zinc-finger protein family.</text>
</comment>
<dbReference type="PROSITE" id="PS00028">
    <property type="entry name" value="ZINC_FINGER_C2H2_1"/>
    <property type="match status" value="1"/>
</dbReference>
<evidence type="ECO:0000256" key="7">
    <source>
        <dbReference type="ARBA" id="ARBA00023163"/>
    </source>
</evidence>
<keyword evidence="8" id="KW-0539">Nucleus</keyword>
<keyword evidence="13" id="KW-1185">Reference proteome</keyword>
<keyword evidence="7" id="KW-0804">Transcription</keyword>
<dbReference type="Proteomes" id="UP000827092">
    <property type="component" value="Unassembled WGS sequence"/>
</dbReference>
<accession>A0AAV6VI17</accession>
<dbReference type="GO" id="GO:0000978">
    <property type="term" value="F:RNA polymerase II cis-regulatory region sequence-specific DNA binding"/>
    <property type="evidence" value="ECO:0007669"/>
    <property type="project" value="TreeGrafter"/>
</dbReference>
<evidence type="ECO:0000256" key="10">
    <source>
        <dbReference type="PROSITE-ProRule" id="PRU00042"/>
    </source>
</evidence>
<dbReference type="EMBL" id="JAFNEN010000074">
    <property type="protein sequence ID" value="KAG8196192.1"/>
    <property type="molecule type" value="Genomic_DNA"/>
</dbReference>
<comment type="subcellular location">
    <subcellularLocation>
        <location evidence="1">Nucleus</location>
    </subcellularLocation>
</comment>
<dbReference type="PANTHER" id="PTHR23233:SF84">
    <property type="entry name" value="FI23031P1"/>
    <property type="match status" value="1"/>
</dbReference>
<evidence type="ECO:0000256" key="4">
    <source>
        <dbReference type="ARBA" id="ARBA00022771"/>
    </source>
</evidence>
<organism evidence="12 13">
    <name type="scientific">Oedothorax gibbosus</name>
    <dbReference type="NCBI Taxonomy" id="931172"/>
    <lineage>
        <taxon>Eukaryota</taxon>
        <taxon>Metazoa</taxon>
        <taxon>Ecdysozoa</taxon>
        <taxon>Arthropoda</taxon>
        <taxon>Chelicerata</taxon>
        <taxon>Arachnida</taxon>
        <taxon>Araneae</taxon>
        <taxon>Araneomorphae</taxon>
        <taxon>Entelegynae</taxon>
        <taxon>Araneoidea</taxon>
        <taxon>Linyphiidae</taxon>
        <taxon>Erigoninae</taxon>
        <taxon>Oedothorax</taxon>
    </lineage>
</organism>
<evidence type="ECO:0000313" key="12">
    <source>
        <dbReference type="EMBL" id="KAG8196192.1"/>
    </source>
</evidence>
<evidence type="ECO:0000259" key="11">
    <source>
        <dbReference type="PROSITE" id="PS50157"/>
    </source>
</evidence>
<feature type="domain" description="C2H2-type" evidence="11">
    <location>
        <begin position="48"/>
        <end position="70"/>
    </location>
</feature>
<dbReference type="AlphaFoldDB" id="A0AAV6VI17"/>
<evidence type="ECO:0000256" key="8">
    <source>
        <dbReference type="ARBA" id="ARBA00023242"/>
    </source>
</evidence>
<dbReference type="GO" id="GO:0000981">
    <property type="term" value="F:DNA-binding transcription factor activity, RNA polymerase II-specific"/>
    <property type="evidence" value="ECO:0007669"/>
    <property type="project" value="TreeGrafter"/>
</dbReference>
<sequence>MSIAFSGASSGSRKKLVSQHQCDFCPYVTMYKSHWREHRRTHTGEKPFQCSHCNRRFAQKTNLKSHMLVHMVL</sequence>
<keyword evidence="6" id="KW-0805">Transcription regulation</keyword>
<evidence type="ECO:0000256" key="9">
    <source>
        <dbReference type="ARBA" id="ARBA00038474"/>
    </source>
</evidence>
<keyword evidence="3" id="KW-0677">Repeat</keyword>
<evidence type="ECO:0000256" key="2">
    <source>
        <dbReference type="ARBA" id="ARBA00022723"/>
    </source>
</evidence>
<dbReference type="GO" id="GO:0005634">
    <property type="term" value="C:nucleus"/>
    <property type="evidence" value="ECO:0007669"/>
    <property type="project" value="UniProtKB-SubCell"/>
</dbReference>
<evidence type="ECO:0000256" key="6">
    <source>
        <dbReference type="ARBA" id="ARBA00023015"/>
    </source>
</evidence>
<evidence type="ECO:0000256" key="1">
    <source>
        <dbReference type="ARBA" id="ARBA00004123"/>
    </source>
</evidence>
<protein>
    <recommendedName>
        <fullName evidence="11">C2H2-type domain-containing protein</fullName>
    </recommendedName>
</protein>
<feature type="domain" description="C2H2-type" evidence="11">
    <location>
        <begin position="20"/>
        <end position="47"/>
    </location>
</feature>
<evidence type="ECO:0000256" key="5">
    <source>
        <dbReference type="ARBA" id="ARBA00022833"/>
    </source>
</evidence>
<keyword evidence="2" id="KW-0479">Metal-binding</keyword>
<keyword evidence="4 10" id="KW-0863">Zinc-finger</keyword>
<dbReference type="SUPFAM" id="SSF57667">
    <property type="entry name" value="beta-beta-alpha zinc fingers"/>
    <property type="match status" value="1"/>
</dbReference>
<name>A0AAV6VI17_9ARAC</name>
<dbReference type="PROSITE" id="PS50157">
    <property type="entry name" value="ZINC_FINGER_C2H2_2"/>
    <property type="match status" value="2"/>
</dbReference>
<dbReference type="InterPro" id="IPR051565">
    <property type="entry name" value="Sal_C2H2-zinc-finger"/>
</dbReference>
<comment type="caution">
    <text evidence="12">The sequence shown here is derived from an EMBL/GenBank/DDBJ whole genome shotgun (WGS) entry which is preliminary data.</text>
</comment>
<dbReference type="InterPro" id="IPR013087">
    <property type="entry name" value="Znf_C2H2_type"/>
</dbReference>